<dbReference type="Pfam" id="PF10017">
    <property type="entry name" value="Methyltransf_33"/>
    <property type="match status" value="1"/>
</dbReference>
<name>A0A3S9MW56_9FLAO</name>
<accession>A0A3S9MW56</accession>
<keyword evidence="5" id="KW-1185">Reference proteome</keyword>
<dbReference type="PANTHER" id="PTHR43397">
    <property type="entry name" value="ERGOTHIONEINE BIOSYNTHESIS PROTEIN 1"/>
    <property type="match status" value="1"/>
</dbReference>
<evidence type="ECO:0000256" key="1">
    <source>
        <dbReference type="ARBA" id="ARBA00022603"/>
    </source>
</evidence>
<dbReference type="PIRSF" id="PIRSF018005">
    <property type="entry name" value="UCP018005"/>
    <property type="match status" value="1"/>
</dbReference>
<organism evidence="4 5">
    <name type="scientific">Nonlabens ponticola</name>
    <dbReference type="NCBI Taxonomy" id="2496866"/>
    <lineage>
        <taxon>Bacteria</taxon>
        <taxon>Pseudomonadati</taxon>
        <taxon>Bacteroidota</taxon>
        <taxon>Flavobacteriia</taxon>
        <taxon>Flavobacteriales</taxon>
        <taxon>Flavobacteriaceae</taxon>
        <taxon>Nonlabens</taxon>
    </lineage>
</organism>
<dbReference type="AlphaFoldDB" id="A0A3S9MW56"/>
<keyword evidence="1 4" id="KW-0489">Methyltransferase</keyword>
<dbReference type="OrthoDB" id="5289726at2"/>
<evidence type="ECO:0000259" key="3">
    <source>
        <dbReference type="Pfam" id="PF10017"/>
    </source>
</evidence>
<dbReference type="InterPro" id="IPR017804">
    <property type="entry name" value="MeTrfase_EgtD-like"/>
</dbReference>
<sequence length="320" mass="37075">MTKQEIFKKEFEQHVHDGLKAFPKYLSSKYIYDDKGDKLFQQIMDLPEYYLTGAEYNIINKHKADLRETFSSDNGFDLIELGAGDGKKTKVLLKELVDNKVDFKYIPIDISQSAIDELSNSLTDLFPSLDVQGEQGTYFKVLEKLSQYTQRPKVILVLGSNIGNLEHENAIEFLTQLKDIMSDHDSLFMGFDQKKDPLTIQNAYSDSQGVTQEFNRNLLYRINKEMNGNFPVEQFEHWEAYDPETGTAKSYLIATEPCEVEIADLNLAVSFKKWETIHTEISQKYDDDIVEWLSKKAGLTIAEIYEDDRKYFKNYLLKRA</sequence>
<dbReference type="GO" id="GO:0008168">
    <property type="term" value="F:methyltransferase activity"/>
    <property type="evidence" value="ECO:0007669"/>
    <property type="project" value="UniProtKB-KW"/>
</dbReference>
<gene>
    <name evidence="4" type="ORF">EJ995_04110</name>
</gene>
<dbReference type="InterPro" id="IPR051128">
    <property type="entry name" value="EgtD_Methyltrsf_superfamily"/>
</dbReference>
<protein>
    <submittedName>
        <fullName evidence="4">L-histidine N(Alpha)-methyltransferase</fullName>
    </submittedName>
</protein>
<dbReference type="SUPFAM" id="SSF53335">
    <property type="entry name" value="S-adenosyl-L-methionine-dependent methyltransferases"/>
    <property type="match status" value="1"/>
</dbReference>
<dbReference type="InterPro" id="IPR019257">
    <property type="entry name" value="MeTrfase_dom"/>
</dbReference>
<evidence type="ECO:0000313" key="5">
    <source>
        <dbReference type="Proteomes" id="UP000279600"/>
    </source>
</evidence>
<dbReference type="EMBL" id="CP034549">
    <property type="protein sequence ID" value="AZQ43456.1"/>
    <property type="molecule type" value="Genomic_DNA"/>
</dbReference>
<dbReference type="PANTHER" id="PTHR43397:SF1">
    <property type="entry name" value="ERGOTHIONEINE BIOSYNTHESIS PROTEIN 1"/>
    <property type="match status" value="1"/>
</dbReference>
<dbReference type="InterPro" id="IPR029063">
    <property type="entry name" value="SAM-dependent_MTases_sf"/>
</dbReference>
<dbReference type="Proteomes" id="UP000279600">
    <property type="component" value="Chromosome"/>
</dbReference>
<dbReference type="Gene3D" id="3.40.50.150">
    <property type="entry name" value="Vaccinia Virus protein VP39"/>
    <property type="match status" value="1"/>
</dbReference>
<keyword evidence="2 4" id="KW-0808">Transferase</keyword>
<feature type="domain" description="Histidine-specific methyltransferase SAM-dependent" evidence="3">
    <location>
        <begin position="11"/>
        <end position="318"/>
    </location>
</feature>
<evidence type="ECO:0000313" key="4">
    <source>
        <dbReference type="EMBL" id="AZQ43456.1"/>
    </source>
</evidence>
<proteinExistence type="predicted"/>
<dbReference type="GO" id="GO:0032259">
    <property type="term" value="P:methylation"/>
    <property type="evidence" value="ECO:0007669"/>
    <property type="project" value="UniProtKB-KW"/>
</dbReference>
<reference evidence="4 5" key="1">
    <citation type="submission" date="2018-12" db="EMBL/GenBank/DDBJ databases">
        <title>Complete genome of Nonlabens sp. MJ115.</title>
        <authorList>
            <person name="Choi H.S."/>
            <person name="Jung J."/>
        </authorList>
    </citation>
    <scope>NUCLEOTIDE SEQUENCE [LARGE SCALE GENOMIC DNA]</scope>
    <source>
        <strain evidence="4 5">MJ115</strain>
    </source>
</reference>
<evidence type="ECO:0000256" key="2">
    <source>
        <dbReference type="ARBA" id="ARBA00022679"/>
    </source>
</evidence>
<dbReference type="KEGG" id="noj:EJ995_04110"/>
<dbReference type="RefSeq" id="WP_126445879.1">
    <property type="nucleotide sequence ID" value="NZ_CP034549.1"/>
</dbReference>